<dbReference type="InterPro" id="IPR049704">
    <property type="entry name" value="Aminotrans_3_PPA_site"/>
</dbReference>
<dbReference type="InterPro" id="IPR005814">
    <property type="entry name" value="Aminotrans_3"/>
</dbReference>
<sequence>MRKVCRFPSYVSESLSDERSQLIGRRHGVLDPSLRLFYANPIHVERGQGPWLFSPSGKRYLDAYNNVVSVGHCHPHVVRAVSRQMAALNTNTRYLYEIILDYAERLTSTMGDNLAVCTFVNSGSEANDVAWRFARHFTGRSGGLIVEGAYHGITGDIADFSPGRSGAILAPHMEAFVSPDPYTGPYGYDAPDVASLYAADSDRAIEDMRAKGLEPAAFMIDSSFVSNGIPGVPAGYLQKVTEKARAAGALIIADEVQAGFGRSGTHLWGHQAQGIVPDIVTLGKPVGNGFPLGVVITRPEILNAFMTAKGLFSTFGGNPVACAAGNAVLDVIENEGLIENAGVTGKLMGEGISALMDKYEILGDVRQRGMLVGAELVKDRESRAPATEETVRLLDLLVENGVLVGKSGVGGNVLKIRPPLVFRPEHAEIFVDALDRSLASL</sequence>
<evidence type="ECO:0000313" key="5">
    <source>
        <dbReference type="Proteomes" id="UP000186657"/>
    </source>
</evidence>
<dbReference type="CDD" id="cd00610">
    <property type="entry name" value="OAT_like"/>
    <property type="match status" value="1"/>
</dbReference>
<evidence type="ECO:0000313" key="4">
    <source>
        <dbReference type="EMBL" id="OLT63604.1"/>
    </source>
</evidence>
<proteinExistence type="inferred from homology"/>
<keyword evidence="5" id="KW-1185">Reference proteome</keyword>
<dbReference type="PROSITE" id="PS00600">
    <property type="entry name" value="AA_TRANSFER_CLASS_3"/>
    <property type="match status" value="1"/>
</dbReference>
<evidence type="ECO:0000256" key="2">
    <source>
        <dbReference type="ARBA" id="ARBA00022898"/>
    </source>
</evidence>
<dbReference type="PANTHER" id="PTHR45688">
    <property type="match status" value="1"/>
</dbReference>
<dbReference type="GO" id="GO:0008483">
    <property type="term" value="F:transaminase activity"/>
    <property type="evidence" value="ECO:0007669"/>
    <property type="project" value="InterPro"/>
</dbReference>
<dbReference type="Gene3D" id="3.90.1150.10">
    <property type="entry name" value="Aspartate Aminotransferase, domain 1"/>
    <property type="match status" value="1"/>
</dbReference>
<dbReference type="GO" id="GO:0030170">
    <property type="term" value="F:pyridoxal phosphate binding"/>
    <property type="evidence" value="ECO:0007669"/>
    <property type="project" value="InterPro"/>
</dbReference>
<dbReference type="EMBL" id="MKZS01000001">
    <property type="protein sequence ID" value="OLT63604.1"/>
    <property type="molecule type" value="Genomic_DNA"/>
</dbReference>
<dbReference type="InterPro" id="IPR015424">
    <property type="entry name" value="PyrdxlP-dep_Trfase"/>
</dbReference>
<dbReference type="InterPro" id="IPR015421">
    <property type="entry name" value="PyrdxlP-dep_Trfase_major"/>
</dbReference>
<comment type="similarity">
    <text evidence="1 3">Belongs to the class-III pyridoxal-phosphate-dependent aminotransferase family.</text>
</comment>
<dbReference type="Gene3D" id="3.40.640.10">
    <property type="entry name" value="Type I PLP-dependent aspartate aminotransferase-like (Major domain)"/>
    <property type="match status" value="1"/>
</dbReference>
<gene>
    <name evidence="4" type="ORF">BJP37_31985</name>
</gene>
<evidence type="ECO:0000256" key="1">
    <source>
        <dbReference type="ARBA" id="ARBA00008954"/>
    </source>
</evidence>
<organism evidence="4 5">
    <name type="scientific">Moorena bouillonii PNG</name>
    <dbReference type="NCBI Taxonomy" id="568701"/>
    <lineage>
        <taxon>Bacteria</taxon>
        <taxon>Bacillati</taxon>
        <taxon>Cyanobacteriota</taxon>
        <taxon>Cyanophyceae</taxon>
        <taxon>Coleofasciculales</taxon>
        <taxon>Coleofasciculaceae</taxon>
        <taxon>Moorena</taxon>
    </lineage>
</organism>
<reference evidence="4 5" key="1">
    <citation type="submission" date="2016-10" db="EMBL/GenBank/DDBJ databases">
        <title>Comparative genomics uncovers the prolific and rare metabolic potential of the cyanobacterial genus Moorea.</title>
        <authorList>
            <person name="Leao T."/>
            <person name="Castelao G."/>
            <person name="Korobeynikov A."/>
            <person name="Monroe E.A."/>
            <person name="Podell S."/>
            <person name="Glukhov E."/>
            <person name="Allen E."/>
            <person name="Gerwick W.H."/>
            <person name="Gerwick L."/>
        </authorList>
    </citation>
    <scope>NUCLEOTIDE SEQUENCE [LARGE SCALE GENOMIC DNA]</scope>
    <source>
        <strain evidence="4 5">PNG5-198</strain>
    </source>
</reference>
<dbReference type="Pfam" id="PF00202">
    <property type="entry name" value="Aminotran_3"/>
    <property type="match status" value="1"/>
</dbReference>
<protein>
    <recommendedName>
        <fullName evidence="6">Aspartate aminotransferase family protein</fullName>
    </recommendedName>
</protein>
<evidence type="ECO:0008006" key="6">
    <source>
        <dbReference type="Google" id="ProtNLM"/>
    </source>
</evidence>
<dbReference type="SUPFAM" id="SSF53383">
    <property type="entry name" value="PLP-dependent transferases"/>
    <property type="match status" value="1"/>
</dbReference>
<dbReference type="InterPro" id="IPR015422">
    <property type="entry name" value="PyrdxlP-dep_Trfase_small"/>
</dbReference>
<dbReference type="PIRSF" id="PIRSF000521">
    <property type="entry name" value="Transaminase_4ab_Lys_Orn"/>
    <property type="match status" value="1"/>
</dbReference>
<comment type="caution">
    <text evidence="4">The sequence shown here is derived from an EMBL/GenBank/DDBJ whole genome shotgun (WGS) entry which is preliminary data.</text>
</comment>
<keyword evidence="2 3" id="KW-0663">Pyridoxal phosphate</keyword>
<evidence type="ECO:0000256" key="3">
    <source>
        <dbReference type="RuleBase" id="RU003560"/>
    </source>
</evidence>
<name>A0A1U7NCG4_9CYAN</name>
<dbReference type="Proteomes" id="UP000186657">
    <property type="component" value="Unassembled WGS sequence"/>
</dbReference>
<dbReference type="PANTHER" id="PTHR45688:SF13">
    <property type="entry name" value="ALANINE--GLYOXYLATE AMINOTRANSFERASE 2-LIKE"/>
    <property type="match status" value="1"/>
</dbReference>
<dbReference type="AlphaFoldDB" id="A0A1U7NCG4"/>
<accession>A0A1U7NCG4</accession>